<evidence type="ECO:0000256" key="2">
    <source>
        <dbReference type="ARBA" id="ARBA00022448"/>
    </source>
</evidence>
<dbReference type="InterPro" id="IPR003439">
    <property type="entry name" value="ABC_transporter-like_ATP-bd"/>
</dbReference>
<keyword evidence="5" id="KW-1133">Transmembrane helix</keyword>
<evidence type="ECO:0000313" key="7">
    <source>
        <dbReference type="EMBL" id="MFD1671069.1"/>
    </source>
</evidence>
<dbReference type="InterPro" id="IPR003593">
    <property type="entry name" value="AAA+_ATPase"/>
</dbReference>
<dbReference type="PANTHER" id="PTHR46743">
    <property type="entry name" value="TEICHOIC ACIDS EXPORT ATP-BINDING PROTEIN TAGH"/>
    <property type="match status" value="1"/>
</dbReference>
<keyword evidence="5" id="KW-0472">Membrane</keyword>
<keyword evidence="4 7" id="KW-0067">ATP-binding</keyword>
<dbReference type="InterPro" id="IPR017871">
    <property type="entry name" value="ABC_transporter-like_CS"/>
</dbReference>
<dbReference type="Pfam" id="PF00005">
    <property type="entry name" value="ABC_tran"/>
    <property type="match status" value="1"/>
</dbReference>
<name>A0ABW4J3V7_9LACO</name>
<comment type="caution">
    <text evidence="7">The sequence shown here is derived from an EMBL/GenBank/DDBJ whole genome shotgun (WGS) entry which is preliminary data.</text>
</comment>
<feature type="domain" description="ABC transporter" evidence="6">
    <location>
        <begin position="53"/>
        <end position="285"/>
    </location>
</feature>
<proteinExistence type="inferred from homology"/>
<dbReference type="RefSeq" id="WP_225423675.1">
    <property type="nucleotide sequence ID" value="NZ_JBHTOP010000004.1"/>
</dbReference>
<accession>A0ABW4J3V7</accession>
<dbReference type="GO" id="GO:0005524">
    <property type="term" value="F:ATP binding"/>
    <property type="evidence" value="ECO:0007669"/>
    <property type="project" value="UniProtKB-KW"/>
</dbReference>
<evidence type="ECO:0000256" key="3">
    <source>
        <dbReference type="ARBA" id="ARBA00022741"/>
    </source>
</evidence>
<dbReference type="InterPro" id="IPR027417">
    <property type="entry name" value="P-loop_NTPase"/>
</dbReference>
<feature type="transmembrane region" description="Helical" evidence="5">
    <location>
        <begin position="321"/>
        <end position="342"/>
    </location>
</feature>
<reference evidence="8" key="1">
    <citation type="journal article" date="2019" name="Int. J. Syst. Evol. Microbiol.">
        <title>The Global Catalogue of Microorganisms (GCM) 10K type strain sequencing project: providing services to taxonomists for standard genome sequencing and annotation.</title>
        <authorList>
            <consortium name="The Broad Institute Genomics Platform"/>
            <consortium name="The Broad Institute Genome Sequencing Center for Infectious Disease"/>
            <person name="Wu L."/>
            <person name="Ma J."/>
        </authorList>
    </citation>
    <scope>NUCLEOTIDE SEQUENCE [LARGE SCALE GENOMIC DNA]</scope>
    <source>
        <strain evidence="8">CCM 8896</strain>
    </source>
</reference>
<dbReference type="PROSITE" id="PS50893">
    <property type="entry name" value="ABC_TRANSPORTER_2"/>
    <property type="match status" value="1"/>
</dbReference>
<dbReference type="EMBL" id="JBHTOP010000004">
    <property type="protein sequence ID" value="MFD1671069.1"/>
    <property type="molecule type" value="Genomic_DNA"/>
</dbReference>
<dbReference type="InterPro" id="IPR050683">
    <property type="entry name" value="Bact_Polysacc_Export_ATP-bd"/>
</dbReference>
<dbReference type="PANTHER" id="PTHR46743:SF2">
    <property type="entry name" value="TEICHOIC ACIDS EXPORT ATP-BINDING PROTEIN TAGH"/>
    <property type="match status" value="1"/>
</dbReference>
<dbReference type="SMART" id="SM00382">
    <property type="entry name" value="AAA"/>
    <property type="match status" value="1"/>
</dbReference>
<dbReference type="Proteomes" id="UP001597267">
    <property type="component" value="Unassembled WGS sequence"/>
</dbReference>
<evidence type="ECO:0000313" key="8">
    <source>
        <dbReference type="Proteomes" id="UP001597267"/>
    </source>
</evidence>
<dbReference type="InterPro" id="IPR015860">
    <property type="entry name" value="ABC_transpr_TagH-like"/>
</dbReference>
<protein>
    <submittedName>
        <fullName evidence="7">ABC transporter ATP-binding protein</fullName>
    </submittedName>
</protein>
<keyword evidence="5" id="KW-0812">Transmembrane</keyword>
<comment type="similarity">
    <text evidence="1">Belongs to the ABC transporter superfamily.</text>
</comment>
<keyword evidence="2" id="KW-0813">Transport</keyword>
<evidence type="ECO:0000259" key="6">
    <source>
        <dbReference type="PROSITE" id="PS50893"/>
    </source>
</evidence>
<dbReference type="SUPFAM" id="SSF52540">
    <property type="entry name" value="P-loop containing nucleoside triphosphate hydrolases"/>
    <property type="match status" value="1"/>
</dbReference>
<dbReference type="CDD" id="cd03220">
    <property type="entry name" value="ABC_KpsT_Wzt"/>
    <property type="match status" value="1"/>
</dbReference>
<organism evidence="7 8">
    <name type="scientific">Agrilactobacillus yilanensis</name>
    <dbReference type="NCBI Taxonomy" id="2485997"/>
    <lineage>
        <taxon>Bacteria</taxon>
        <taxon>Bacillati</taxon>
        <taxon>Bacillota</taxon>
        <taxon>Bacilli</taxon>
        <taxon>Lactobacillales</taxon>
        <taxon>Lactobacillaceae</taxon>
        <taxon>Agrilactobacillus</taxon>
    </lineage>
</organism>
<keyword evidence="8" id="KW-1185">Reference proteome</keyword>
<sequence>MAELFMAAVKTLFKSKSAYCKTESGVITATQPMKKAGTVMDEAQVKLKVQALTKAYDLFKNKSDHLKTLVFGQRAASQFWALKGLSFEIYAGEAVGIVGINGSGKSTLVNLISARLAPTSGQLTVSGTVAIIAIGAGLKGQLTGLENIRLKALMQGLTTQEIAQVQQEIIEFADLGAFIEQPVKTYSSGMRARLGFAIAIHQKPDILIIDEALSVGDQTFYNKCMQKLLALKAAGKTIIFVSHALNQITQLCDRVIWLHFGDLKEIGPTKMVLQNYRAFITMFNQWSLTKKHTYQTQAKQAQATFELAPTTVRTKAQPMTWPTRLLALALTSLLAVVGLMICL</sequence>
<evidence type="ECO:0000256" key="4">
    <source>
        <dbReference type="ARBA" id="ARBA00022840"/>
    </source>
</evidence>
<keyword evidence="3" id="KW-0547">Nucleotide-binding</keyword>
<dbReference type="PROSITE" id="PS00211">
    <property type="entry name" value="ABC_TRANSPORTER_1"/>
    <property type="match status" value="1"/>
</dbReference>
<evidence type="ECO:0000256" key="1">
    <source>
        <dbReference type="ARBA" id="ARBA00005417"/>
    </source>
</evidence>
<evidence type="ECO:0000256" key="5">
    <source>
        <dbReference type="SAM" id="Phobius"/>
    </source>
</evidence>
<dbReference type="Gene3D" id="3.40.50.300">
    <property type="entry name" value="P-loop containing nucleotide triphosphate hydrolases"/>
    <property type="match status" value="1"/>
</dbReference>
<gene>
    <name evidence="7" type="ORF">ACFQ5M_03040</name>
</gene>